<evidence type="ECO:0000313" key="2">
    <source>
        <dbReference type="EMBL" id="WVZ99131.1"/>
    </source>
</evidence>
<name>A0AAQ3XIH9_PASNO</name>
<dbReference type="AlphaFoldDB" id="A0AAQ3XIH9"/>
<sequence length="306" mass="32747">MDTLHPFLPRPCSHALRLRLQNLAAFPAPTRPSACRSLAAVISSPPVPWTTAASLLARNRTRMLRLPLARAPRPDRSTWRRRFRKEAGGQAPTASKEGLHHAPAWPPPGAITARSRHALRCSPRASPPTPEHPQSSPLTPTPPRAIPNSPSRSIGPRGALASGRLPLLPMRIPSPHCALDLLPLFVICGKTCSLVPADPLVQIHDPIATPPASQPFGIYRHPAPPSPPCSPCRICPDASLTGRPPPPDAPSTTRCHRPGGVPSDVRQPTTYPLVLLAAATAQYCRLAAMRNQTSEEEGSKRVGGTP</sequence>
<evidence type="ECO:0000313" key="3">
    <source>
        <dbReference type="Proteomes" id="UP001341281"/>
    </source>
</evidence>
<evidence type="ECO:0000256" key="1">
    <source>
        <dbReference type="SAM" id="MobiDB-lite"/>
    </source>
</evidence>
<feature type="region of interest" description="Disordered" evidence="1">
    <location>
        <begin position="68"/>
        <end position="158"/>
    </location>
</feature>
<dbReference type="EMBL" id="CP144754">
    <property type="protein sequence ID" value="WVZ99131.1"/>
    <property type="molecule type" value="Genomic_DNA"/>
</dbReference>
<dbReference type="Proteomes" id="UP001341281">
    <property type="component" value="Chromosome 10"/>
</dbReference>
<gene>
    <name evidence="2" type="ORF">U9M48_044478</name>
</gene>
<protein>
    <submittedName>
        <fullName evidence="2">Uncharacterized protein</fullName>
    </submittedName>
</protein>
<proteinExistence type="predicted"/>
<accession>A0AAQ3XIH9</accession>
<feature type="region of interest" description="Disordered" evidence="1">
    <location>
        <begin position="241"/>
        <end position="267"/>
    </location>
</feature>
<keyword evidence="3" id="KW-1185">Reference proteome</keyword>
<reference evidence="2 3" key="1">
    <citation type="submission" date="2024-02" db="EMBL/GenBank/DDBJ databases">
        <title>High-quality chromosome-scale genome assembly of Pensacola bahiagrass (Paspalum notatum Flugge var. saurae).</title>
        <authorList>
            <person name="Vega J.M."/>
            <person name="Podio M."/>
            <person name="Orjuela J."/>
            <person name="Siena L.A."/>
            <person name="Pessino S.C."/>
            <person name="Combes M.C."/>
            <person name="Mariac C."/>
            <person name="Albertini E."/>
            <person name="Pupilli F."/>
            <person name="Ortiz J.P.A."/>
            <person name="Leblanc O."/>
        </authorList>
    </citation>
    <scope>NUCLEOTIDE SEQUENCE [LARGE SCALE GENOMIC DNA]</scope>
    <source>
        <strain evidence="2">R1</strain>
        <tissue evidence="2">Leaf</tissue>
    </source>
</reference>
<organism evidence="2 3">
    <name type="scientific">Paspalum notatum var. saurae</name>
    <dbReference type="NCBI Taxonomy" id="547442"/>
    <lineage>
        <taxon>Eukaryota</taxon>
        <taxon>Viridiplantae</taxon>
        <taxon>Streptophyta</taxon>
        <taxon>Embryophyta</taxon>
        <taxon>Tracheophyta</taxon>
        <taxon>Spermatophyta</taxon>
        <taxon>Magnoliopsida</taxon>
        <taxon>Liliopsida</taxon>
        <taxon>Poales</taxon>
        <taxon>Poaceae</taxon>
        <taxon>PACMAD clade</taxon>
        <taxon>Panicoideae</taxon>
        <taxon>Andropogonodae</taxon>
        <taxon>Paspaleae</taxon>
        <taxon>Paspalinae</taxon>
        <taxon>Paspalum</taxon>
    </lineage>
</organism>